<dbReference type="Pfam" id="PF00847">
    <property type="entry name" value="AP2"/>
    <property type="match status" value="1"/>
</dbReference>
<proteinExistence type="inferred from homology"/>
<feature type="compositionally biased region" description="Basic and acidic residues" evidence="7">
    <location>
        <begin position="55"/>
        <end position="64"/>
    </location>
</feature>
<keyword evidence="4" id="KW-0804">Transcription</keyword>
<evidence type="ECO:0000313" key="9">
    <source>
        <dbReference type="EMBL" id="MBX11270.1"/>
    </source>
</evidence>
<dbReference type="PANTHER" id="PTHR31194">
    <property type="entry name" value="SHN SHINE , DNA BINDING / TRANSCRIPTION FACTOR"/>
    <property type="match status" value="1"/>
</dbReference>
<dbReference type="Gene3D" id="3.30.730.10">
    <property type="entry name" value="AP2/ERF domain"/>
    <property type="match status" value="1"/>
</dbReference>
<dbReference type="AlphaFoldDB" id="A0A2P2KZW4"/>
<reference evidence="9" key="1">
    <citation type="submission" date="2018-02" db="EMBL/GenBank/DDBJ databases">
        <title>Rhizophora mucronata_Transcriptome.</title>
        <authorList>
            <person name="Meera S.P."/>
            <person name="Sreeshan A."/>
            <person name="Augustine A."/>
        </authorList>
    </citation>
    <scope>NUCLEOTIDE SEQUENCE</scope>
    <source>
        <tissue evidence="9">Leaf</tissue>
    </source>
</reference>
<feature type="region of interest" description="Disordered" evidence="7">
    <location>
        <begin position="205"/>
        <end position="226"/>
    </location>
</feature>
<evidence type="ECO:0000256" key="6">
    <source>
        <dbReference type="ARBA" id="ARBA00024343"/>
    </source>
</evidence>
<dbReference type="InterPro" id="IPR036955">
    <property type="entry name" value="AP2/ERF_dom_sf"/>
</dbReference>
<evidence type="ECO:0000256" key="1">
    <source>
        <dbReference type="ARBA" id="ARBA00004123"/>
    </source>
</evidence>
<feature type="domain" description="AP2/ERF" evidence="8">
    <location>
        <begin position="127"/>
        <end position="189"/>
    </location>
</feature>
<evidence type="ECO:0000256" key="2">
    <source>
        <dbReference type="ARBA" id="ARBA00023015"/>
    </source>
</evidence>
<comment type="similarity">
    <text evidence="6">Belongs to the AP2/ERF transcription factor family. ERF subfamily.</text>
</comment>
<dbReference type="FunFam" id="3.30.730.10:FF:000005">
    <property type="entry name" value="ethylene-responsive transcription factor RAP2-11"/>
    <property type="match status" value="1"/>
</dbReference>
<organism evidence="9">
    <name type="scientific">Rhizophora mucronata</name>
    <name type="common">Asiatic mangrove</name>
    <dbReference type="NCBI Taxonomy" id="61149"/>
    <lineage>
        <taxon>Eukaryota</taxon>
        <taxon>Viridiplantae</taxon>
        <taxon>Streptophyta</taxon>
        <taxon>Embryophyta</taxon>
        <taxon>Tracheophyta</taxon>
        <taxon>Spermatophyta</taxon>
        <taxon>Magnoliopsida</taxon>
        <taxon>eudicotyledons</taxon>
        <taxon>Gunneridae</taxon>
        <taxon>Pentapetalae</taxon>
        <taxon>rosids</taxon>
        <taxon>fabids</taxon>
        <taxon>Malpighiales</taxon>
        <taxon>Rhizophoraceae</taxon>
        <taxon>Rhizophora</taxon>
    </lineage>
</organism>
<dbReference type="PRINTS" id="PR00367">
    <property type="entry name" value="ETHRSPELEMNT"/>
</dbReference>
<keyword evidence="2" id="KW-0805">Transcription regulation</keyword>
<evidence type="ECO:0000256" key="3">
    <source>
        <dbReference type="ARBA" id="ARBA00023125"/>
    </source>
</evidence>
<dbReference type="PROSITE" id="PS51032">
    <property type="entry name" value="AP2_ERF"/>
    <property type="match status" value="1"/>
</dbReference>
<dbReference type="GO" id="GO:0003700">
    <property type="term" value="F:DNA-binding transcription factor activity"/>
    <property type="evidence" value="ECO:0007669"/>
    <property type="project" value="InterPro"/>
</dbReference>
<evidence type="ECO:0000256" key="4">
    <source>
        <dbReference type="ARBA" id="ARBA00023163"/>
    </source>
</evidence>
<dbReference type="SMART" id="SM00380">
    <property type="entry name" value="AP2"/>
    <property type="match status" value="1"/>
</dbReference>
<evidence type="ECO:0000259" key="8">
    <source>
        <dbReference type="PROSITE" id="PS51032"/>
    </source>
</evidence>
<keyword evidence="3" id="KW-0238">DNA-binding</keyword>
<evidence type="ECO:0000256" key="5">
    <source>
        <dbReference type="ARBA" id="ARBA00023242"/>
    </source>
</evidence>
<evidence type="ECO:0000256" key="7">
    <source>
        <dbReference type="SAM" id="MobiDB-lite"/>
    </source>
</evidence>
<feature type="compositionally biased region" description="Low complexity" evidence="7">
    <location>
        <begin position="85"/>
        <end position="99"/>
    </location>
</feature>
<protein>
    <submittedName>
        <fullName evidence="9">Uncharacterized protein MANES_06G068900</fullName>
    </submittedName>
</protein>
<sequence length="343" mass="38005">MPGTKNEPLNEAKPCEGAIINRPVCLQDSNTRSKLRKVRVTYVDPYATDSDSSDDESKRTDRYSQRPKRVVCEINLPLAVFSSSKVSESESSLQDSNISGKTPSKKRRVLGKTPDPKVVPAKNAPKKPVGVRQRKWGKWAAEIRNPITKTRTWLGTYNTQEEAARAYESKKREYDAIAMAACEKSQNMSCSVAASQSNKRIKNCSVSVSSDDPESASSHASPSSVLDVETNVASNANGECVDLMEEVAGFDAIDLEFPDLGFVDESLAPCPIDQNLNFNMEFGNLIDEFGWLSDDYYGIEDLDICGLDGNEASELPDYDFEFNNEEFVYLDGFHHQPLNIACP</sequence>
<dbReference type="InterPro" id="IPR050913">
    <property type="entry name" value="AP2/ERF_ERF"/>
</dbReference>
<dbReference type="GO" id="GO:0009877">
    <property type="term" value="P:nodulation"/>
    <property type="evidence" value="ECO:0007669"/>
    <property type="project" value="UniProtKB-ARBA"/>
</dbReference>
<dbReference type="GO" id="GO:0003677">
    <property type="term" value="F:DNA binding"/>
    <property type="evidence" value="ECO:0007669"/>
    <property type="project" value="UniProtKB-KW"/>
</dbReference>
<feature type="compositionally biased region" description="Low complexity" evidence="7">
    <location>
        <begin position="116"/>
        <end position="131"/>
    </location>
</feature>
<dbReference type="SUPFAM" id="SSF54171">
    <property type="entry name" value="DNA-binding domain"/>
    <property type="match status" value="1"/>
</dbReference>
<name>A0A2P2KZW4_RHIMU</name>
<keyword evidence="5" id="KW-0539">Nucleus</keyword>
<dbReference type="PANTHER" id="PTHR31194:SF62">
    <property type="entry name" value="ETHYLENE-RESPONSIVE TRANSCRIPTION FACTOR ERF118"/>
    <property type="match status" value="1"/>
</dbReference>
<dbReference type="GO" id="GO:0005634">
    <property type="term" value="C:nucleus"/>
    <property type="evidence" value="ECO:0007669"/>
    <property type="project" value="UniProtKB-SubCell"/>
</dbReference>
<comment type="subcellular location">
    <subcellularLocation>
        <location evidence="1">Nucleus</location>
    </subcellularLocation>
</comment>
<accession>A0A2P2KZW4</accession>
<feature type="region of interest" description="Disordered" evidence="7">
    <location>
        <begin position="46"/>
        <end position="65"/>
    </location>
</feature>
<dbReference type="InterPro" id="IPR001471">
    <property type="entry name" value="AP2/ERF_dom"/>
</dbReference>
<dbReference type="CDD" id="cd00018">
    <property type="entry name" value="AP2"/>
    <property type="match status" value="1"/>
</dbReference>
<dbReference type="InterPro" id="IPR016177">
    <property type="entry name" value="DNA-bd_dom_sf"/>
</dbReference>
<dbReference type="EMBL" id="GGEC01030785">
    <property type="protein sequence ID" value="MBX11269.1"/>
    <property type="molecule type" value="Transcribed_RNA"/>
</dbReference>
<feature type="compositionally biased region" description="Low complexity" evidence="7">
    <location>
        <begin position="205"/>
        <end position="224"/>
    </location>
</feature>
<feature type="region of interest" description="Disordered" evidence="7">
    <location>
        <begin position="85"/>
        <end position="133"/>
    </location>
</feature>
<dbReference type="EMBL" id="GGEC01030786">
    <property type="protein sequence ID" value="MBX11270.1"/>
    <property type="molecule type" value="Transcribed_RNA"/>
</dbReference>